<dbReference type="PANTHER" id="PTHR43471">
    <property type="entry name" value="ABC TRANSPORTER PERMEASE"/>
    <property type="match status" value="1"/>
</dbReference>
<keyword evidence="1" id="KW-0472">Membrane</keyword>
<keyword evidence="1" id="KW-1133">Transmembrane helix</keyword>
<dbReference type="AlphaFoldDB" id="A0A0U5HAN3"/>
<proteinExistence type="predicted"/>
<evidence type="ECO:0000313" key="2">
    <source>
        <dbReference type="EMBL" id="CQH63331.1"/>
    </source>
</evidence>
<dbReference type="GO" id="GO:0140359">
    <property type="term" value="F:ABC-type transporter activity"/>
    <property type="evidence" value="ECO:0007669"/>
    <property type="project" value="InterPro"/>
</dbReference>
<keyword evidence="1" id="KW-0812">Transmembrane</keyword>
<feature type="transmembrane region" description="Helical" evidence="1">
    <location>
        <begin position="209"/>
        <end position="228"/>
    </location>
</feature>
<dbReference type="PANTHER" id="PTHR43471:SF1">
    <property type="entry name" value="ABC TRANSPORTER PERMEASE PROTEIN NOSY-RELATED"/>
    <property type="match status" value="1"/>
</dbReference>
<evidence type="ECO:0000256" key="1">
    <source>
        <dbReference type="SAM" id="Phobius"/>
    </source>
</evidence>
<feature type="transmembrane region" description="Helical" evidence="1">
    <location>
        <begin position="23"/>
        <end position="44"/>
    </location>
</feature>
<dbReference type="Proteomes" id="UP000066737">
    <property type="component" value="Plasmid pSTJ001"/>
</dbReference>
<evidence type="ECO:0000313" key="3">
    <source>
        <dbReference type="Proteomes" id="UP000066737"/>
    </source>
</evidence>
<dbReference type="RefSeq" id="WP_059058399.1">
    <property type="nucleotide sequence ID" value="NZ_CEML01000003.1"/>
</dbReference>
<dbReference type="GO" id="GO:0005886">
    <property type="term" value="C:plasma membrane"/>
    <property type="evidence" value="ECO:0007669"/>
    <property type="project" value="UniProtKB-SubCell"/>
</dbReference>
<feature type="transmembrane region" description="Helical" evidence="1">
    <location>
        <begin position="147"/>
        <end position="172"/>
    </location>
</feature>
<feature type="transmembrane region" description="Helical" evidence="1">
    <location>
        <begin position="98"/>
        <end position="127"/>
    </location>
</feature>
<dbReference type="GeneID" id="26660397"/>
<name>A0A0U5HAN3_9EURY</name>
<feature type="transmembrane region" description="Helical" evidence="1">
    <location>
        <begin position="249"/>
        <end position="271"/>
    </location>
</feature>
<sequence length="275" mass="27965">MRRRDRVAAIVERELWTLLRSRVALALAIGFFGIIVGLGGVSMGAPGGYVSLTYDLLLPVEVLVPTLAFAYAYQSVRGDDERGELAVIRTYDVSRLEYVAGVFVGRAAVLLVVVLTSLGAAGVVASVGANQPVAFFATHSAGDTPLVYARFAVFAALYALVAAALAVAVSAATRTSRQALAASVGVLLAVAVALDLAVVTLVSANVVDAASIAVFTGLSPASAFRGLVLEVAIQPALAVSPSVATASPLVSGVGLLGWLAASVTVATVAIWPESA</sequence>
<geneLocation type="plasmid" evidence="3">
    <name>pSTJ001</name>
</geneLocation>
<feature type="transmembrane region" description="Helical" evidence="1">
    <location>
        <begin position="179"/>
        <end position="203"/>
    </location>
</feature>
<dbReference type="OrthoDB" id="313530at2157"/>
<protein>
    <submittedName>
        <fullName evidence="2">ABC-type transport system permease protein (Probable substrate copper)</fullName>
    </submittedName>
</protein>
<organism evidence="2 3">
    <name type="scientific">Halobacterium hubeiense</name>
    <dbReference type="NCBI Taxonomy" id="1407499"/>
    <lineage>
        <taxon>Archaea</taxon>
        <taxon>Methanobacteriati</taxon>
        <taxon>Methanobacteriota</taxon>
        <taxon>Stenosarchaea group</taxon>
        <taxon>Halobacteria</taxon>
        <taxon>Halobacteriales</taxon>
        <taxon>Halobacteriaceae</taxon>
        <taxon>Halobacterium</taxon>
    </lineage>
</organism>
<reference evidence="3" key="1">
    <citation type="journal article" date="2016" name="Environ. Microbiol.">
        <title>The complete genome of a viable archaeum isolated from 123-million-year-old rock salt.</title>
        <authorList>
            <person name="Jaakkola S.T."/>
            <person name="Pfeiffer F."/>
            <person name="Ravantti J.J."/>
            <person name="Guo Q."/>
            <person name="Liu Y."/>
            <person name="Chen X."/>
            <person name="Ma H."/>
            <person name="Yang C."/>
            <person name="Oksanen H.M."/>
            <person name="Bamford D.H."/>
        </authorList>
    </citation>
    <scope>NUCLEOTIDE SEQUENCE</scope>
    <source>
        <strain evidence="3">JI20-1</strain>
        <plasmid evidence="3">Plasmid pSTJ001</plasmid>
    </source>
</reference>
<accession>A0A0U5HAN3</accession>
<dbReference type="EMBL" id="LN831303">
    <property type="protein sequence ID" value="CQH63331.1"/>
    <property type="molecule type" value="Genomic_DNA"/>
</dbReference>
<keyword evidence="3" id="KW-1185">Reference proteome</keyword>
<gene>
    <name evidence="2" type="primary">nosY2</name>
    <name evidence="2" type="ORF">HHUB_4046</name>
</gene>
<dbReference type="KEGG" id="hhb:Hhub_4046"/>
<dbReference type="Pfam" id="PF12679">
    <property type="entry name" value="ABC2_membrane_2"/>
    <property type="match status" value="1"/>
</dbReference>
<feature type="transmembrane region" description="Helical" evidence="1">
    <location>
        <begin position="56"/>
        <end position="73"/>
    </location>
</feature>